<organism evidence="2 3">
    <name type="scientific">Chitinophaga qingshengii</name>
    <dbReference type="NCBI Taxonomy" id="1569794"/>
    <lineage>
        <taxon>Bacteria</taxon>
        <taxon>Pseudomonadati</taxon>
        <taxon>Bacteroidota</taxon>
        <taxon>Chitinophagia</taxon>
        <taxon>Chitinophagales</taxon>
        <taxon>Chitinophagaceae</taxon>
        <taxon>Chitinophaga</taxon>
    </lineage>
</organism>
<accession>A0ABR7TGU5</accession>
<protein>
    <submittedName>
        <fullName evidence="2">Uncharacterized protein</fullName>
    </submittedName>
</protein>
<evidence type="ECO:0000313" key="2">
    <source>
        <dbReference type="EMBL" id="MBC9929707.1"/>
    </source>
</evidence>
<reference evidence="2 3" key="1">
    <citation type="submission" date="2020-09" db="EMBL/GenBank/DDBJ databases">
        <title>Genome sequences of type strains of Chitinophaga qingshengii and Chitinophaga varians.</title>
        <authorList>
            <person name="Kittiwongwattana C."/>
        </authorList>
    </citation>
    <scope>NUCLEOTIDE SEQUENCE [LARGE SCALE GENOMIC DNA]</scope>
    <source>
        <strain evidence="2 3">JCM 30026</strain>
    </source>
</reference>
<gene>
    <name evidence="2" type="ORF">ICL07_04920</name>
</gene>
<name>A0ABR7TGU5_9BACT</name>
<evidence type="ECO:0000313" key="3">
    <source>
        <dbReference type="Proteomes" id="UP000659124"/>
    </source>
</evidence>
<dbReference type="Proteomes" id="UP000659124">
    <property type="component" value="Unassembled WGS sequence"/>
</dbReference>
<keyword evidence="1" id="KW-0472">Membrane</keyword>
<dbReference type="EMBL" id="JACVFC010000001">
    <property type="protein sequence ID" value="MBC9929707.1"/>
    <property type="molecule type" value="Genomic_DNA"/>
</dbReference>
<keyword evidence="3" id="KW-1185">Reference proteome</keyword>
<feature type="transmembrane region" description="Helical" evidence="1">
    <location>
        <begin position="49"/>
        <end position="67"/>
    </location>
</feature>
<feature type="transmembrane region" description="Helical" evidence="1">
    <location>
        <begin position="20"/>
        <end position="40"/>
    </location>
</feature>
<comment type="caution">
    <text evidence="2">The sequence shown here is derived from an EMBL/GenBank/DDBJ whole genome shotgun (WGS) entry which is preliminary data.</text>
</comment>
<keyword evidence="1" id="KW-1133">Transmembrane helix</keyword>
<evidence type="ECO:0000256" key="1">
    <source>
        <dbReference type="SAM" id="Phobius"/>
    </source>
</evidence>
<keyword evidence="1" id="KW-0812">Transmembrane</keyword>
<feature type="transmembrane region" description="Helical" evidence="1">
    <location>
        <begin position="87"/>
        <end position="105"/>
    </location>
</feature>
<proteinExistence type="predicted"/>
<sequence length="118" mass="13994">MENLHIVFWLLKDISWCMIWKPLGVAMIFPTLIISLVIAWRTRQFVSELCHNVAISLWITANSYWMISEFFHFDAQVIWGAITYKHVALIPFISGLLILAYYYIWYQPRHKDTAEILS</sequence>